<feature type="transmembrane region" description="Helical" evidence="13">
    <location>
        <begin position="574"/>
        <end position="592"/>
    </location>
</feature>
<evidence type="ECO:0000256" key="9">
    <source>
        <dbReference type="ARBA" id="ARBA00023170"/>
    </source>
</evidence>
<sequence>MPVQLNTFSTAAKGFPFLLISFLLMLFHATNVTADASTIDIGAILDVDSRAGKEQKAALTVAVSNFNRNSEKHKLAIHFVNSTGEPLQATYAAKYLVEEKQVKLITGMQTWQEATLVADVGKQAQVPVLSFAAAAITPPLTQLRWPSLLQMATNSSAEMNCIAAIVQSFNWRRVIAICEDDMSGSESGMLALLFEALQSVGCEIEHLVLLPPSSSLSDPKEFVRDEIAVLLSKQSRVFIVLKSSLPLATHLFKEAKKFGLMGQESAWIVSDAVSGLLDPDSVHTSLISSMKGALGIKTYYSEETTAFLHFKAQFREIFRLEYMQEDNLEPGIHALRAYDSITAISKTLKALGSDSTDLSKNLLEGISSSNFTGLSGDIRFLDGKLSEPPIYRIVNIGGKRLAFWSSKFGFSGNLNSEQSGKNRLSPSLIIWPGDLVARVPKGWTMPRAMKKMRIGVPNGSFSDKFVKVELNDSSKKPYDGFCIEVFEEVVKILEQNYSFPYDFISFDGTYGELIDSVINKSFDAVVGDVTILANRSLYVEFSQPFAESGLSMLVPVKSEANKTWMLFKPFNLDMWMATCGLLSYTMIVVWFFEHKTKDSEFKGPRKDQLATAMWFIFSSLFYAHGEKIQSKYTKVVVVAWLFNVMAMTSIYTASLSSMLTVQKLEPKVKDIEWIRRHNATVACDGDTFVLDYLQRVLRLNNIKSVVNPHDYPKEFDNGSITAAFLELPYEKVFRQEYCNRYTTTGPTYRFGGFGFVFQKGSPIAADVSEAILIMSEDGRLKEIEKKWLSPSKNCPSDTNSGTDSLCLKSFWGLYLISVVPSLVCFLVFFVRLSKSTNKVTSRRTSLWSKTLELVRNLSNVRNRSVGRVARNQQSTILMPRMPVQLNIFSTAAKRSPFLLISFLLVLSHASNVTADARTINIGAILDVGSRAGKEQKAALTVAVRNFNSNSEKHKLAIHFVNTTGEPLQATFAAKHLVEEKQVKLITGMQTWQEATLVADVGKQAQVPVLSFAAAAITPPLTQLRWPYLLQMATNSSAEMNCIAAIVQSFNWRRVIAIYEDDMSGSESGMLALLSEALQSVGSEIEHLVLLPPSSSLSDPKEIVRDEIAVLLSKQSRVFIVLKASLPLATHLFKEAKKIGLMGQESAWIVSDVVSSLLDSVHTSLISSMEGALGIKTYYSEETTAFLHFKAQFREIFRLEYMQEDNLEPGIHALRAYDSITAISQTLKALGSDRTNLSKNLLEGISSSNFRGLSGDIRFLDGKLSEPPIYRIVNIGGKRYRELEFWSSKFGFSGNLNFEQSGKNRLSPSLIIWPGDLVARVPKGWTMPTAMKKMRIGVPDGSFFDKFVKVELNDSSKKPFDGFCIEVFEEVVKILEQNYSFPYDFISFDGTYGELIDSVINKSFDAVVGDVTILASRSLYVEFTQPFAESGLLMLVPVKSEAHKAWMFFKPLSLEMWVATFGILSYTMFVVWFFEHQTKNKEFEGPWKDQLATAMWFIFSSLFYAHREKIQSKYTKVVVVAWLFVVMVLTSSYTASLSSMLTVRKLEPKVEDIEWIRRTNATVACDGDTFVLDYLQRVLRLNNIKSVVNPHNYPNEFDSGSITAAFLELPYEKVFRQEYCNRYTTTGPTYRFGGFGFVFQKGSPIAADVSEAILIMSEDGRLKEIEKKWLSPSKNCSSDTTTGTDSLSLKSFWGLYLISGVPSTLCFLVFLVRLPKSTSKVTSRGPSLWRKTVELVRNLSNVGNRSLGRVAPDINERGSAQWELISPSELGPEALEALRPTQLEIPMSNFLFPTVLMNFLLILSHHGTAIATQKTASIGAIIDTSTRVGKEVKVAMRIAARNFNNSSEHQKVALHFGDPAGDPLKSALAAEQLIKEKGVQAIIGMETWAATSLVARVGNQTQVPVIALASAATTLPLTAKQWPFLVQMASNVTEQIRCIAAITGSFNWRKVIPIYEVDTYGGDSGTFAALAEALQDVGVEIEYGLAFPPFSSLSDPKGFICEEVAKLTRKQSRVFLILHSSLSLSTYLFAEANKLGLTGKDSVWLMTESIASHLDSVDTSIISSMQGALGIKTYFPENSRFFLDFKHQFRKSFLAEYPEEDSSEMGIHALRAHDGIVALTRAIKKSSSNRTTTTRLLKTILSENFTGLSGQIHFNGGELSQSSFYTIVNVVGKRYKDLGFWSSKFGFSKTLVGGENGGKYEDDGMEVLAGSVNWPGDLKRVPKGWSMPTDANPMKFGVPNITSFEKFVKVAWKPGSNERNYSGFCIDVFNEVLQILVQSYPLPYKLIPYNGTYDELVDRVTDKTFDGVIGDVTILASRSKYVEFTQPFAESGLTLISAVTYHTDNPWIFLKPFTTEMWGVTGAIMIYTVLIVWLLERQSNPEFGARWQNQLSTAFWFTSSSLFFAHREQIHNNYARVVVSVWLFVVLALSSSYTASLSSMLTAPRLETNVTDIGWLKKNNATVGCDGYSFVRNYLENVLKFDPANIKNINSEYDYQGEFQSGNITAAFLEIPYEKAFLNHHCKGYIVTGTSRYGGDRFGGLGFVFQKGSPLVTDVSQAILTLMENGRLKELEIQWCRLCGVLPKVKLETQKTYRYSYADGTSLCAYSYTSFYLMHDANAISQ</sequence>
<evidence type="ECO:0000256" key="14">
    <source>
        <dbReference type="SAM" id="SignalP"/>
    </source>
</evidence>
<proteinExistence type="inferred from homology"/>
<dbReference type="CDD" id="cd19990">
    <property type="entry name" value="PBP1_GABAb_receptor_plant"/>
    <property type="match status" value="3"/>
</dbReference>
<evidence type="ECO:0000313" key="16">
    <source>
        <dbReference type="EMBL" id="KAK2966059.1"/>
    </source>
</evidence>
<keyword evidence="3" id="KW-0813">Transport</keyword>
<comment type="caution">
    <text evidence="16">The sequence shown here is derived from an EMBL/GenBank/DDBJ whole genome shotgun (WGS) entry which is preliminary data.</text>
</comment>
<keyword evidence="12" id="KW-0407">Ion channel</keyword>
<evidence type="ECO:0000256" key="6">
    <source>
        <dbReference type="ARBA" id="ARBA00022989"/>
    </source>
</evidence>
<evidence type="ECO:0000256" key="8">
    <source>
        <dbReference type="ARBA" id="ARBA00023136"/>
    </source>
</evidence>
<dbReference type="GO" id="GO:0016020">
    <property type="term" value="C:membrane"/>
    <property type="evidence" value="ECO:0007669"/>
    <property type="project" value="UniProtKB-SubCell"/>
</dbReference>
<keyword evidence="10" id="KW-0325">Glycoprotein</keyword>
<dbReference type="InterPro" id="IPR001320">
    <property type="entry name" value="Iontro_rcpt_C"/>
</dbReference>
<reference evidence="16" key="1">
    <citation type="submission" date="2022-12" db="EMBL/GenBank/DDBJ databases">
        <title>Draft genome assemblies for two species of Escallonia (Escalloniales).</title>
        <authorList>
            <person name="Chanderbali A."/>
            <person name="Dervinis C."/>
            <person name="Anghel I."/>
            <person name="Soltis D."/>
            <person name="Soltis P."/>
            <person name="Zapata F."/>
        </authorList>
    </citation>
    <scope>NUCLEOTIDE SEQUENCE</scope>
    <source>
        <strain evidence="16">UCBG92.1500</strain>
        <tissue evidence="16">Leaf</tissue>
    </source>
</reference>
<evidence type="ECO:0000256" key="10">
    <source>
        <dbReference type="ARBA" id="ARBA00023180"/>
    </source>
</evidence>
<dbReference type="FunFam" id="3.40.50.2300:FF:000188">
    <property type="entry name" value="Glutamate receptor"/>
    <property type="match status" value="3"/>
</dbReference>
<feature type="domain" description="Ionotropic glutamate receptor C-terminal" evidence="15">
    <location>
        <begin position="1334"/>
        <end position="1671"/>
    </location>
</feature>
<evidence type="ECO:0000256" key="13">
    <source>
        <dbReference type="SAM" id="Phobius"/>
    </source>
</evidence>
<feature type="transmembrane region" description="Helical" evidence="13">
    <location>
        <begin position="2356"/>
        <end position="2374"/>
    </location>
</feature>
<evidence type="ECO:0000256" key="3">
    <source>
        <dbReference type="ARBA" id="ARBA00022448"/>
    </source>
</evidence>
<keyword evidence="7" id="KW-0406">Ion transport</keyword>
<evidence type="ECO:0000313" key="17">
    <source>
        <dbReference type="Proteomes" id="UP001187471"/>
    </source>
</evidence>
<feature type="domain" description="Ionotropic glutamate receptor C-terminal" evidence="15">
    <location>
        <begin position="453"/>
        <end position="790"/>
    </location>
</feature>
<dbReference type="InterPro" id="IPR015683">
    <property type="entry name" value="Ionotropic_Glu_rcpt"/>
</dbReference>
<keyword evidence="6 13" id="KW-1133">Transmembrane helix</keyword>
<organism evidence="16 17">
    <name type="scientific">Escallonia rubra</name>
    <dbReference type="NCBI Taxonomy" id="112253"/>
    <lineage>
        <taxon>Eukaryota</taxon>
        <taxon>Viridiplantae</taxon>
        <taxon>Streptophyta</taxon>
        <taxon>Embryophyta</taxon>
        <taxon>Tracheophyta</taxon>
        <taxon>Spermatophyta</taxon>
        <taxon>Magnoliopsida</taxon>
        <taxon>eudicotyledons</taxon>
        <taxon>Gunneridae</taxon>
        <taxon>Pentapetalae</taxon>
        <taxon>asterids</taxon>
        <taxon>campanulids</taxon>
        <taxon>Escalloniales</taxon>
        <taxon>Escalloniaceae</taxon>
        <taxon>Escallonia</taxon>
    </lineage>
</organism>
<dbReference type="SUPFAM" id="SSF53822">
    <property type="entry name" value="Periplasmic binding protein-like I"/>
    <property type="match status" value="3"/>
</dbReference>
<feature type="signal peptide" evidence="14">
    <location>
        <begin position="1"/>
        <end position="34"/>
    </location>
</feature>
<feature type="domain" description="Ionotropic glutamate receptor C-terminal" evidence="15">
    <location>
        <begin position="2234"/>
        <end position="2577"/>
    </location>
</feature>
<dbReference type="SUPFAM" id="SSF53850">
    <property type="entry name" value="Periplasmic binding protein-like II"/>
    <property type="match status" value="3"/>
</dbReference>
<comment type="subcellular location">
    <subcellularLocation>
        <location evidence="1">Membrane</location>
        <topology evidence="1">Multi-pass membrane protein</topology>
    </subcellularLocation>
</comment>
<dbReference type="FunFam" id="3.40.190.10:FF:000054">
    <property type="entry name" value="Glutamate receptor"/>
    <property type="match status" value="2"/>
</dbReference>
<name>A0AA88TZU1_9ASTE</name>
<dbReference type="FunFam" id="1.10.287.70:FF:000037">
    <property type="entry name" value="Glutamate receptor"/>
    <property type="match status" value="2"/>
</dbReference>
<feature type="chain" id="PRO_5041729638" description="Ionotropic glutamate receptor C-terminal domain-containing protein" evidence="14">
    <location>
        <begin position="35"/>
        <end position="2621"/>
    </location>
</feature>
<dbReference type="Gene3D" id="3.40.50.2300">
    <property type="match status" value="6"/>
</dbReference>
<feature type="transmembrane region" description="Helical" evidence="13">
    <location>
        <begin position="811"/>
        <end position="833"/>
    </location>
</feature>
<protein>
    <recommendedName>
        <fullName evidence="15">Ionotropic glutamate receptor C-terminal domain-containing protein</fullName>
    </recommendedName>
</protein>
<feature type="transmembrane region" description="Helical" evidence="13">
    <location>
        <begin position="635"/>
        <end position="659"/>
    </location>
</feature>
<evidence type="ECO:0000256" key="7">
    <source>
        <dbReference type="ARBA" id="ARBA00023065"/>
    </source>
</evidence>
<dbReference type="Pfam" id="PF00060">
    <property type="entry name" value="Lig_chan"/>
    <property type="match status" value="3"/>
</dbReference>
<dbReference type="Proteomes" id="UP001187471">
    <property type="component" value="Unassembled WGS sequence"/>
</dbReference>
<accession>A0AA88TZU1</accession>
<keyword evidence="5 14" id="KW-0732">Signal</keyword>
<keyword evidence="4 13" id="KW-0812">Transmembrane</keyword>
<evidence type="ECO:0000256" key="12">
    <source>
        <dbReference type="ARBA" id="ARBA00023303"/>
    </source>
</evidence>
<dbReference type="PANTHER" id="PTHR18966">
    <property type="entry name" value="IONOTROPIC GLUTAMATE RECEPTOR"/>
    <property type="match status" value="1"/>
</dbReference>
<evidence type="ECO:0000256" key="1">
    <source>
        <dbReference type="ARBA" id="ARBA00004141"/>
    </source>
</evidence>
<dbReference type="Gene3D" id="1.10.287.70">
    <property type="match status" value="3"/>
</dbReference>
<evidence type="ECO:0000256" key="11">
    <source>
        <dbReference type="ARBA" id="ARBA00023286"/>
    </source>
</evidence>
<keyword evidence="17" id="KW-1185">Reference proteome</keyword>
<dbReference type="InterPro" id="IPR001638">
    <property type="entry name" value="Solute-binding_3/MltF_N"/>
</dbReference>
<feature type="transmembrane region" description="Helical" evidence="13">
    <location>
        <begin position="2416"/>
        <end position="2434"/>
    </location>
</feature>
<dbReference type="EMBL" id="JAVXUO010003155">
    <property type="protein sequence ID" value="KAK2966059.1"/>
    <property type="molecule type" value="Genomic_DNA"/>
</dbReference>
<dbReference type="FunFam" id="1.10.287.70:FF:000172">
    <property type="entry name" value="Glutamate receptor"/>
    <property type="match status" value="1"/>
</dbReference>
<dbReference type="SMART" id="SM00079">
    <property type="entry name" value="PBPe"/>
    <property type="match status" value="3"/>
</dbReference>
<feature type="transmembrane region" description="Helical" evidence="13">
    <location>
        <begin position="1516"/>
        <end position="1534"/>
    </location>
</feature>
<dbReference type="Pfam" id="PF01094">
    <property type="entry name" value="ANF_receptor"/>
    <property type="match status" value="3"/>
</dbReference>
<dbReference type="Gene3D" id="3.40.190.10">
    <property type="entry name" value="Periplasmic binding protein-like II"/>
    <property type="match status" value="5"/>
</dbReference>
<evidence type="ECO:0000259" key="15">
    <source>
        <dbReference type="SMART" id="SM00079"/>
    </source>
</evidence>
<dbReference type="InterPro" id="IPR019594">
    <property type="entry name" value="Glu/Gly-bd"/>
</dbReference>
<comment type="similarity">
    <text evidence="2">Belongs to the glutamate-gated ion channel (TC 1.A.10.1) family.</text>
</comment>
<evidence type="ECO:0000256" key="5">
    <source>
        <dbReference type="ARBA" id="ARBA00022729"/>
    </source>
</evidence>
<evidence type="ECO:0000256" key="2">
    <source>
        <dbReference type="ARBA" id="ARBA00008685"/>
    </source>
</evidence>
<dbReference type="CDD" id="cd13686">
    <property type="entry name" value="GluR_Plant"/>
    <property type="match status" value="3"/>
</dbReference>
<dbReference type="GO" id="GO:0015276">
    <property type="term" value="F:ligand-gated monoatomic ion channel activity"/>
    <property type="evidence" value="ECO:0007669"/>
    <property type="project" value="InterPro"/>
</dbReference>
<dbReference type="Pfam" id="PF10613">
    <property type="entry name" value="Lig_chan-Glu_bd"/>
    <property type="match status" value="2"/>
</dbReference>
<dbReference type="InterPro" id="IPR028082">
    <property type="entry name" value="Peripla_BP_I"/>
</dbReference>
<gene>
    <name evidence="16" type="ORF">RJ640_029991</name>
</gene>
<keyword evidence="9" id="KW-0675">Receptor</keyword>
<keyword evidence="8 13" id="KW-0472">Membrane</keyword>
<dbReference type="InterPro" id="IPR044440">
    <property type="entry name" value="GABAb_receptor_plant_PBP1"/>
</dbReference>
<feature type="transmembrane region" description="Helical" evidence="13">
    <location>
        <begin position="1453"/>
        <end position="1473"/>
    </location>
</feature>
<dbReference type="Pfam" id="PF00497">
    <property type="entry name" value="SBP_bac_3"/>
    <property type="match status" value="1"/>
</dbReference>
<evidence type="ECO:0000256" key="4">
    <source>
        <dbReference type="ARBA" id="ARBA00022692"/>
    </source>
</evidence>
<dbReference type="InterPro" id="IPR001828">
    <property type="entry name" value="ANF_lig-bd_rcpt"/>
</dbReference>
<keyword evidence="11" id="KW-1071">Ligand-gated ion channel</keyword>